<keyword evidence="9 12" id="KW-0333">Golgi apparatus</keyword>
<evidence type="ECO:0000259" key="13">
    <source>
        <dbReference type="Pfam" id="PF00852"/>
    </source>
</evidence>
<dbReference type="GO" id="GO:0008417">
    <property type="term" value="F:fucosyltransferase activity"/>
    <property type="evidence" value="ECO:0007669"/>
    <property type="project" value="InterPro"/>
</dbReference>
<dbReference type="InterPro" id="IPR038577">
    <property type="entry name" value="GT10-like_C_sf"/>
</dbReference>
<dbReference type="GO" id="GO:0032580">
    <property type="term" value="C:Golgi cisterna membrane"/>
    <property type="evidence" value="ECO:0007669"/>
    <property type="project" value="UniProtKB-SubCell"/>
</dbReference>
<evidence type="ECO:0000256" key="11">
    <source>
        <dbReference type="ARBA" id="ARBA00023180"/>
    </source>
</evidence>
<dbReference type="STRING" id="158441.A0A226ERJ2"/>
<dbReference type="InterPro" id="IPR031481">
    <property type="entry name" value="Glyco_tran_10_N"/>
</dbReference>
<feature type="domain" description="Fucosyltransferase N-terminal" evidence="14">
    <location>
        <begin position="56"/>
        <end position="163"/>
    </location>
</feature>
<comment type="similarity">
    <text evidence="3 12">Belongs to the glycosyltransferase 10 family.</text>
</comment>
<keyword evidence="11" id="KW-0325">Glycoprotein</keyword>
<dbReference type="Gene3D" id="3.40.50.11660">
    <property type="entry name" value="Glycosyl transferase family 10, C-terminal domain"/>
    <property type="match status" value="1"/>
</dbReference>
<dbReference type="PANTHER" id="PTHR48438">
    <property type="entry name" value="ALPHA-(1,3)-FUCOSYLTRANSFERASE C-RELATED"/>
    <property type="match status" value="1"/>
</dbReference>
<dbReference type="PANTHER" id="PTHR48438:SF1">
    <property type="entry name" value="ALPHA-(1,3)-FUCOSYLTRANSFERASE C-RELATED"/>
    <property type="match status" value="1"/>
</dbReference>
<dbReference type="EC" id="2.4.1.-" evidence="12"/>
<keyword evidence="10 12" id="KW-0472">Membrane</keyword>
<organism evidence="15 16">
    <name type="scientific">Folsomia candida</name>
    <name type="common">Springtail</name>
    <dbReference type="NCBI Taxonomy" id="158441"/>
    <lineage>
        <taxon>Eukaryota</taxon>
        <taxon>Metazoa</taxon>
        <taxon>Ecdysozoa</taxon>
        <taxon>Arthropoda</taxon>
        <taxon>Hexapoda</taxon>
        <taxon>Collembola</taxon>
        <taxon>Entomobryomorpha</taxon>
        <taxon>Isotomoidea</taxon>
        <taxon>Isotomidae</taxon>
        <taxon>Proisotominae</taxon>
        <taxon>Folsomia</taxon>
    </lineage>
</organism>
<feature type="domain" description="Fucosyltransferase C-terminal" evidence="13">
    <location>
        <begin position="209"/>
        <end position="397"/>
    </location>
</feature>
<evidence type="ECO:0000256" key="9">
    <source>
        <dbReference type="ARBA" id="ARBA00023034"/>
    </source>
</evidence>
<dbReference type="InterPro" id="IPR055270">
    <property type="entry name" value="Glyco_tran_10_C"/>
</dbReference>
<dbReference type="Proteomes" id="UP000198287">
    <property type="component" value="Unassembled WGS sequence"/>
</dbReference>
<sequence>MWTLYRKLSYLHVILLLHIFVVLYFTALLWRWNNTGRTSLEIPVESSRRQHGAIKRKIVLFTTRWWQSHFPYLDEANRFCPRCAFTENQSLWRDSDAIVFHGRMLPDVIPPRQKPNELWVFMLFEALTNYDLKSITDKIVKFDGVFNWTMTYRRDSDIFMPYGKFVNVTKHQRPGYNESWAFIMGANGRQTYENAVYQVTPSIIRNNSKNQSLVAWVVSHCKSKNNRQNIVAELQKYVPIDIYGNCGDNPKKCDVPKAHALAGVDCKIQMQNQYKFYLSFESDNCQDYVTEKFFDIVSATNMIPIVFGGVDYKGMFPEKSFINVRDFKGVKELGEYLKYLDTHPDQWLEYFEWRKHFWVQNNRFVAGYCALCDKLWELEKLKQENRESKTYHHIWDWWLYRRDSNKSSSLACE</sequence>
<keyword evidence="5 12" id="KW-0808">Transferase</keyword>
<keyword evidence="6 12" id="KW-0812">Transmembrane</keyword>
<dbReference type="OMA" id="YENIAVP"/>
<evidence type="ECO:0000256" key="10">
    <source>
        <dbReference type="ARBA" id="ARBA00023136"/>
    </source>
</evidence>
<evidence type="ECO:0000313" key="16">
    <source>
        <dbReference type="Proteomes" id="UP000198287"/>
    </source>
</evidence>
<dbReference type="AlphaFoldDB" id="A0A226ERJ2"/>
<dbReference type="EMBL" id="LNIX01000002">
    <property type="protein sequence ID" value="OXA59828.1"/>
    <property type="molecule type" value="Genomic_DNA"/>
</dbReference>
<evidence type="ECO:0000256" key="1">
    <source>
        <dbReference type="ARBA" id="ARBA00004447"/>
    </source>
</evidence>
<dbReference type="SUPFAM" id="SSF53756">
    <property type="entry name" value="UDP-Glycosyltransferase/glycogen phosphorylase"/>
    <property type="match status" value="1"/>
</dbReference>
<evidence type="ECO:0000256" key="5">
    <source>
        <dbReference type="ARBA" id="ARBA00022679"/>
    </source>
</evidence>
<proteinExistence type="inferred from homology"/>
<evidence type="ECO:0000256" key="2">
    <source>
        <dbReference type="ARBA" id="ARBA00004922"/>
    </source>
</evidence>
<evidence type="ECO:0000259" key="14">
    <source>
        <dbReference type="Pfam" id="PF17039"/>
    </source>
</evidence>
<keyword evidence="16" id="KW-1185">Reference proteome</keyword>
<dbReference type="FunFam" id="3.40.50.11660:FF:000004">
    <property type="entry name" value="Glycoprotein 3-alpha-L-fucosyltransferase A"/>
    <property type="match status" value="1"/>
</dbReference>
<reference evidence="15 16" key="1">
    <citation type="submission" date="2015-12" db="EMBL/GenBank/DDBJ databases">
        <title>The genome of Folsomia candida.</title>
        <authorList>
            <person name="Faddeeva A."/>
            <person name="Derks M.F."/>
            <person name="Anvar Y."/>
            <person name="Smit S."/>
            <person name="Van Straalen N."/>
            <person name="Roelofs D."/>
        </authorList>
    </citation>
    <scope>NUCLEOTIDE SEQUENCE [LARGE SCALE GENOMIC DNA]</scope>
    <source>
        <strain evidence="15 16">VU population</strain>
        <tissue evidence="15">Whole body</tissue>
    </source>
</reference>
<evidence type="ECO:0000256" key="6">
    <source>
        <dbReference type="ARBA" id="ARBA00022692"/>
    </source>
</evidence>
<dbReference type="OrthoDB" id="427096at2759"/>
<keyword evidence="8 12" id="KW-1133">Transmembrane helix</keyword>
<keyword evidence="4 12" id="KW-0328">Glycosyltransferase</keyword>
<accession>A0A226ERJ2</accession>
<evidence type="ECO:0000256" key="4">
    <source>
        <dbReference type="ARBA" id="ARBA00022676"/>
    </source>
</evidence>
<feature type="transmembrane region" description="Helical" evidence="12">
    <location>
        <begin position="12"/>
        <end position="32"/>
    </location>
</feature>
<evidence type="ECO:0000313" key="15">
    <source>
        <dbReference type="EMBL" id="OXA59828.1"/>
    </source>
</evidence>
<gene>
    <name evidence="15" type="ORF">Fcan01_04287</name>
</gene>
<comment type="pathway">
    <text evidence="2">Protein modification; protein glycosylation.</text>
</comment>
<keyword evidence="7" id="KW-0735">Signal-anchor</keyword>
<comment type="subcellular location">
    <subcellularLocation>
        <location evidence="1 12">Golgi apparatus</location>
        <location evidence="1 12">Golgi stack membrane</location>
        <topology evidence="1 12">Single-pass type II membrane protein</topology>
    </subcellularLocation>
</comment>
<evidence type="ECO:0000256" key="8">
    <source>
        <dbReference type="ARBA" id="ARBA00022989"/>
    </source>
</evidence>
<comment type="caution">
    <text evidence="15">The sequence shown here is derived from an EMBL/GenBank/DDBJ whole genome shotgun (WGS) entry which is preliminary data.</text>
</comment>
<evidence type="ECO:0000256" key="3">
    <source>
        <dbReference type="ARBA" id="ARBA00008919"/>
    </source>
</evidence>
<dbReference type="InterPro" id="IPR001503">
    <property type="entry name" value="Glyco_trans_10"/>
</dbReference>
<dbReference type="Pfam" id="PF00852">
    <property type="entry name" value="Glyco_transf_10"/>
    <property type="match status" value="1"/>
</dbReference>
<evidence type="ECO:0000256" key="12">
    <source>
        <dbReference type="RuleBase" id="RU003832"/>
    </source>
</evidence>
<dbReference type="Pfam" id="PF17039">
    <property type="entry name" value="Glyco_tran_10_N"/>
    <property type="match status" value="1"/>
</dbReference>
<dbReference type="UniPathway" id="UPA00378"/>
<evidence type="ECO:0000256" key="7">
    <source>
        <dbReference type="ARBA" id="ARBA00022968"/>
    </source>
</evidence>
<protein>
    <recommendedName>
        <fullName evidence="12">Fucosyltransferase</fullName>
        <ecNumber evidence="12">2.4.1.-</ecNumber>
    </recommendedName>
</protein>
<name>A0A226ERJ2_FOLCA</name>